<dbReference type="EMBL" id="JAVRBK010000001">
    <property type="protein sequence ID" value="KAK5650983.1"/>
    <property type="molecule type" value="Genomic_DNA"/>
</dbReference>
<evidence type="ECO:0000256" key="1">
    <source>
        <dbReference type="ARBA" id="ARBA00001936"/>
    </source>
</evidence>
<dbReference type="Pfam" id="PF22600">
    <property type="entry name" value="MTPAP-like_central"/>
    <property type="match status" value="1"/>
</dbReference>
<evidence type="ECO:0000256" key="6">
    <source>
        <dbReference type="ARBA" id="ARBA00022723"/>
    </source>
</evidence>
<dbReference type="SUPFAM" id="SSF81301">
    <property type="entry name" value="Nucleotidyltransferase"/>
    <property type="match status" value="1"/>
</dbReference>
<evidence type="ECO:0000256" key="3">
    <source>
        <dbReference type="ARBA" id="ARBA00004496"/>
    </source>
</evidence>
<evidence type="ECO:0000256" key="4">
    <source>
        <dbReference type="ARBA" id="ARBA00022490"/>
    </source>
</evidence>
<accession>A0AAN7VZ08</accession>
<dbReference type="AlphaFoldDB" id="A0AAN7VZ08"/>
<dbReference type="GO" id="GO:1990817">
    <property type="term" value="F:poly(A) RNA polymerase activity"/>
    <property type="evidence" value="ECO:0007669"/>
    <property type="project" value="TreeGrafter"/>
</dbReference>
<organism evidence="11 12">
    <name type="scientific">Pyrocoelia pectoralis</name>
    <dbReference type="NCBI Taxonomy" id="417401"/>
    <lineage>
        <taxon>Eukaryota</taxon>
        <taxon>Metazoa</taxon>
        <taxon>Ecdysozoa</taxon>
        <taxon>Arthropoda</taxon>
        <taxon>Hexapoda</taxon>
        <taxon>Insecta</taxon>
        <taxon>Pterygota</taxon>
        <taxon>Neoptera</taxon>
        <taxon>Endopterygota</taxon>
        <taxon>Coleoptera</taxon>
        <taxon>Polyphaga</taxon>
        <taxon>Elateriformia</taxon>
        <taxon>Elateroidea</taxon>
        <taxon>Lampyridae</taxon>
        <taxon>Lampyrinae</taxon>
        <taxon>Pyrocoelia</taxon>
    </lineage>
</organism>
<proteinExistence type="inferred from homology"/>
<comment type="caution">
    <text evidence="11">The sequence shown here is derived from an EMBL/GenBank/DDBJ whole genome shotgun (WGS) entry which is preliminary data.</text>
</comment>
<keyword evidence="5" id="KW-0808">Transferase</keyword>
<feature type="domain" description="Poly(A) RNA polymerase mitochondrial-like central palm" evidence="10">
    <location>
        <begin position="216"/>
        <end position="353"/>
    </location>
</feature>
<keyword evidence="4" id="KW-0963">Cytoplasm</keyword>
<comment type="similarity">
    <text evidence="8">Belongs to the DNA polymerase type-B-like family. GLD2 subfamily.</text>
</comment>
<sequence>MITNDYSMPIQLSSNINAMPSSKYYKAENMRHFALTQNVFDEEELPKEASINSMCEGQEQNCNLNIAFCLAPVMQLNTVPPPPHNSYVTKYSLTSKRNNRHNNLHIEEESAQWNVQHENNSNCIGVRRSSYRFPYTSTFYNNNNYRFEKAAESACHSTNQQYTTNNYAKNRYYGKKPRKFKTHLHIEGLIQRFKSKAKFFKTDMLLPSKIHKMNQLDQTIWDIFCAKAQSEETYLHKLDLWAKLFLHITKLFERYGLFMVGSTMSGLATRNSDIDMCLLLRTGSTDTRTNAVYYLDIIRNSLINCDFVQAPEVIHAKVPILKFKTTEHGFEVDLNCNNTVGIRNTHLLHCYTQLDWRVKPLVIIVKLWAQVNGINDAKNMTISSYSLALMVIHFLQCGVIPPVIPCLHGLHPDKFNPDREIHDIDIQEELPQFISDNKQSLGELLNGFLYYYANFNYDVYAISVRIASRILVDECRYARSLKNDPHQWKYLCIEEPFDLTNTARSVYDLPTFKRIQKVFEVSSSILMKTEDLSRILVNISDNQR</sequence>
<dbReference type="CDD" id="cd05402">
    <property type="entry name" value="NT_PAP_TUTase"/>
    <property type="match status" value="1"/>
</dbReference>
<evidence type="ECO:0000256" key="2">
    <source>
        <dbReference type="ARBA" id="ARBA00001946"/>
    </source>
</evidence>
<comment type="subcellular location">
    <subcellularLocation>
        <location evidence="3">Cytoplasm</location>
    </subcellularLocation>
</comment>
<dbReference type="Gene3D" id="3.30.460.10">
    <property type="entry name" value="Beta Polymerase, domain 2"/>
    <property type="match status" value="1"/>
</dbReference>
<evidence type="ECO:0000256" key="5">
    <source>
        <dbReference type="ARBA" id="ARBA00022679"/>
    </source>
</evidence>
<dbReference type="Proteomes" id="UP001329430">
    <property type="component" value="Chromosome 1"/>
</dbReference>
<dbReference type="PANTHER" id="PTHR12271">
    <property type="entry name" value="POLY A POLYMERASE CID PAP -RELATED"/>
    <property type="match status" value="1"/>
</dbReference>
<dbReference type="InterPro" id="IPR043519">
    <property type="entry name" value="NT_sf"/>
</dbReference>
<dbReference type="InterPro" id="IPR002058">
    <property type="entry name" value="PAP_assoc"/>
</dbReference>
<keyword evidence="7" id="KW-0460">Magnesium</keyword>
<name>A0AAN7VZ08_9COLE</name>
<comment type="cofactor">
    <cofactor evidence="1">
        <name>Mn(2+)</name>
        <dbReference type="ChEBI" id="CHEBI:29035"/>
    </cofactor>
</comment>
<dbReference type="SUPFAM" id="SSF81631">
    <property type="entry name" value="PAP/OAS1 substrate-binding domain"/>
    <property type="match status" value="1"/>
</dbReference>
<dbReference type="GO" id="GO:0005737">
    <property type="term" value="C:cytoplasm"/>
    <property type="evidence" value="ECO:0007669"/>
    <property type="project" value="UniProtKB-SubCell"/>
</dbReference>
<feature type="domain" description="PAP-associated" evidence="9">
    <location>
        <begin position="440"/>
        <end position="501"/>
    </location>
</feature>
<evidence type="ECO:0000256" key="8">
    <source>
        <dbReference type="ARBA" id="ARBA00038491"/>
    </source>
</evidence>
<dbReference type="GO" id="GO:0046872">
    <property type="term" value="F:metal ion binding"/>
    <property type="evidence" value="ECO:0007669"/>
    <property type="project" value="UniProtKB-KW"/>
</dbReference>
<dbReference type="Gene3D" id="1.10.1410.10">
    <property type="match status" value="1"/>
</dbReference>
<keyword evidence="12" id="KW-1185">Reference proteome</keyword>
<gene>
    <name evidence="11" type="ORF">RI129_002012</name>
</gene>
<reference evidence="11 12" key="1">
    <citation type="journal article" date="2024" name="Insects">
        <title>An Improved Chromosome-Level Genome Assembly of the Firefly Pyrocoelia pectoralis.</title>
        <authorList>
            <person name="Fu X."/>
            <person name="Meyer-Rochow V.B."/>
            <person name="Ballantyne L."/>
            <person name="Zhu X."/>
        </authorList>
    </citation>
    <scope>NUCLEOTIDE SEQUENCE [LARGE SCALE GENOMIC DNA]</scope>
    <source>
        <strain evidence="11">XCY_ONT2</strain>
    </source>
</reference>
<dbReference type="Pfam" id="PF03828">
    <property type="entry name" value="PAP_assoc"/>
    <property type="match status" value="1"/>
</dbReference>
<comment type="cofactor">
    <cofactor evidence="2">
        <name>Mg(2+)</name>
        <dbReference type="ChEBI" id="CHEBI:18420"/>
    </cofactor>
</comment>
<evidence type="ECO:0000256" key="7">
    <source>
        <dbReference type="ARBA" id="ARBA00022842"/>
    </source>
</evidence>
<dbReference type="InterPro" id="IPR054708">
    <property type="entry name" value="MTPAP-like_central"/>
</dbReference>
<evidence type="ECO:0000259" key="10">
    <source>
        <dbReference type="Pfam" id="PF22600"/>
    </source>
</evidence>
<dbReference type="GO" id="GO:0031123">
    <property type="term" value="P:RNA 3'-end processing"/>
    <property type="evidence" value="ECO:0007669"/>
    <property type="project" value="TreeGrafter"/>
</dbReference>
<protein>
    <submittedName>
        <fullName evidence="11">Uncharacterized protein</fullName>
    </submittedName>
</protein>
<dbReference type="PANTHER" id="PTHR12271:SF40">
    <property type="entry name" value="POLY(A) RNA POLYMERASE GLD2"/>
    <property type="match status" value="1"/>
</dbReference>
<keyword evidence="6" id="KW-0479">Metal-binding</keyword>
<evidence type="ECO:0000313" key="12">
    <source>
        <dbReference type="Proteomes" id="UP001329430"/>
    </source>
</evidence>
<evidence type="ECO:0000259" key="9">
    <source>
        <dbReference type="Pfam" id="PF03828"/>
    </source>
</evidence>
<evidence type="ECO:0000313" key="11">
    <source>
        <dbReference type="EMBL" id="KAK5650983.1"/>
    </source>
</evidence>